<sequence>MKIGNYKICTWNIYKRRISFFGVLPFELQTKGNIRKIERRTFCGWNERKFLFFSLNNDINKCINMSEMIIRRGNITTTKKSSGKNRSVKNESDKDNNIVSNNNDNNINSNNNDNNININSNNNNNNNNNNNINCNNNNSKRSSKIVMYIKSNKLYLTYNGFLLFFFSIFAYCITKLLIMFFEEPPAVQLVKENVLKDKKLLEEYEEVIFSRFWSGFLNDNDARIIINIKSKKQNKKGRIVSNLIKKNDQWIIKTLTYYNTKKTDNLKTDDLKNLQKNEQKHEQKNEQQNQQQNQQISLCPINTDSFSKKK</sequence>
<feature type="compositionally biased region" description="Low complexity" evidence="1">
    <location>
        <begin position="286"/>
        <end position="295"/>
    </location>
</feature>
<evidence type="ECO:0000256" key="2">
    <source>
        <dbReference type="SAM" id="Phobius"/>
    </source>
</evidence>
<feature type="region of interest" description="Disordered" evidence="1">
    <location>
        <begin position="277"/>
        <end position="310"/>
    </location>
</feature>
<feature type="compositionally biased region" description="Low complexity" evidence="1">
    <location>
        <begin position="97"/>
        <end position="136"/>
    </location>
</feature>
<feature type="compositionally biased region" description="Polar residues" evidence="1">
    <location>
        <begin position="296"/>
        <end position="310"/>
    </location>
</feature>
<proteinExistence type="predicted"/>
<feature type="region of interest" description="Disordered" evidence="1">
    <location>
        <begin position="78"/>
        <end position="136"/>
    </location>
</feature>
<keyword evidence="2" id="KW-0472">Membrane</keyword>
<name>A0ABY1UN25_9APIC</name>
<feature type="transmembrane region" description="Helical" evidence="2">
    <location>
        <begin position="154"/>
        <end position="181"/>
    </location>
</feature>
<evidence type="ECO:0000313" key="3">
    <source>
        <dbReference type="EMBL" id="SOV14963.1"/>
    </source>
</evidence>
<keyword evidence="2" id="KW-0812">Transmembrane</keyword>
<evidence type="ECO:0000313" key="4">
    <source>
        <dbReference type="Proteomes" id="UP000831156"/>
    </source>
</evidence>
<organism evidence="3 4">
    <name type="scientific">Plasmodium gaboni</name>
    <dbReference type="NCBI Taxonomy" id="647221"/>
    <lineage>
        <taxon>Eukaryota</taxon>
        <taxon>Sar</taxon>
        <taxon>Alveolata</taxon>
        <taxon>Apicomplexa</taxon>
        <taxon>Aconoidasida</taxon>
        <taxon>Haemosporida</taxon>
        <taxon>Plasmodiidae</taxon>
        <taxon>Plasmodium</taxon>
        <taxon>Plasmodium (Laverania)</taxon>
    </lineage>
</organism>
<reference evidence="3" key="1">
    <citation type="submission" date="2016-09" db="EMBL/GenBank/DDBJ databases">
        <authorList>
            <consortium name="Pathogen Informatics"/>
            <person name="Sun Q."/>
            <person name="Inoue M."/>
        </authorList>
    </citation>
    <scope>NUCLEOTIDE SEQUENCE</scope>
</reference>
<gene>
    <name evidence="3" type="ORF">PGABG01_1022500</name>
</gene>
<evidence type="ECO:0000256" key="1">
    <source>
        <dbReference type="SAM" id="MobiDB-lite"/>
    </source>
</evidence>
<accession>A0ABY1UN25</accession>
<dbReference type="Proteomes" id="UP000831156">
    <property type="component" value="Chromosome 10"/>
</dbReference>
<keyword evidence="2" id="KW-1133">Transmembrane helix</keyword>
<protein>
    <submittedName>
        <fullName evidence="3">Uncharacterized protein</fullName>
    </submittedName>
</protein>
<dbReference type="EMBL" id="LT969433">
    <property type="protein sequence ID" value="SOV14963.1"/>
    <property type="molecule type" value="Genomic_DNA"/>
</dbReference>
<keyword evidence="4" id="KW-1185">Reference proteome</keyword>